<dbReference type="HOGENOM" id="CLU_2292652_0_0_1"/>
<gene>
    <name evidence="1" type="ORF">PHACADRAFT_247755</name>
</gene>
<proteinExistence type="predicted"/>
<dbReference type="GeneID" id="18914178"/>
<reference evidence="1 2" key="1">
    <citation type="journal article" date="2012" name="BMC Genomics">
        <title>Comparative genomics of the white-rot fungi, Phanerochaete carnosa and P. chrysosporium, to elucidate the genetic basis of the distinct wood types they colonize.</title>
        <authorList>
            <person name="Suzuki H."/>
            <person name="MacDonald J."/>
            <person name="Syed K."/>
            <person name="Salamov A."/>
            <person name="Hori C."/>
            <person name="Aerts A."/>
            <person name="Henrissat B."/>
            <person name="Wiebenga A."/>
            <person name="vanKuyk P.A."/>
            <person name="Barry K."/>
            <person name="Lindquist E."/>
            <person name="LaButti K."/>
            <person name="Lapidus A."/>
            <person name="Lucas S."/>
            <person name="Coutinho P."/>
            <person name="Gong Y."/>
            <person name="Samejima M."/>
            <person name="Mahadevan R."/>
            <person name="Abou-Zaid M."/>
            <person name="de Vries R.P."/>
            <person name="Igarashi K."/>
            <person name="Yadav J.S."/>
            <person name="Grigoriev I.V."/>
            <person name="Master E.R."/>
        </authorList>
    </citation>
    <scope>NUCLEOTIDE SEQUENCE [LARGE SCALE GENOMIC DNA]</scope>
    <source>
        <strain evidence="1 2">HHB-10118-sp</strain>
    </source>
</reference>
<dbReference type="InParanoid" id="K5WPU6"/>
<dbReference type="RefSeq" id="XP_007390691.1">
    <property type="nucleotide sequence ID" value="XM_007390629.1"/>
</dbReference>
<protein>
    <submittedName>
        <fullName evidence="1">Uncharacterized protein</fullName>
    </submittedName>
</protein>
<sequence length="101" mass="11192">MVIFKLEQEDLDPPPPYIEDDDYDVYMFYPSISSQILIPVHGAPFVPFEATDSPILAPEGSNNFLPAYRSSASGDESQSLDELGIVLCCLPVRVSSIFLSY</sequence>
<dbReference type="EMBL" id="JH930468">
    <property type="protein sequence ID" value="EKM61264.1"/>
    <property type="molecule type" value="Genomic_DNA"/>
</dbReference>
<evidence type="ECO:0000313" key="2">
    <source>
        <dbReference type="Proteomes" id="UP000008370"/>
    </source>
</evidence>
<keyword evidence="2" id="KW-1185">Reference proteome</keyword>
<organism evidence="1 2">
    <name type="scientific">Phanerochaete carnosa (strain HHB-10118-sp)</name>
    <name type="common">White-rot fungus</name>
    <name type="synonym">Peniophora carnosa</name>
    <dbReference type="NCBI Taxonomy" id="650164"/>
    <lineage>
        <taxon>Eukaryota</taxon>
        <taxon>Fungi</taxon>
        <taxon>Dikarya</taxon>
        <taxon>Basidiomycota</taxon>
        <taxon>Agaricomycotina</taxon>
        <taxon>Agaricomycetes</taxon>
        <taxon>Polyporales</taxon>
        <taxon>Phanerochaetaceae</taxon>
        <taxon>Phanerochaete</taxon>
    </lineage>
</organism>
<dbReference type="AlphaFoldDB" id="K5WPU6"/>
<dbReference type="Proteomes" id="UP000008370">
    <property type="component" value="Unassembled WGS sequence"/>
</dbReference>
<evidence type="ECO:0000313" key="1">
    <source>
        <dbReference type="EMBL" id="EKM61264.1"/>
    </source>
</evidence>
<accession>K5WPU6</accession>
<dbReference type="KEGG" id="pco:PHACADRAFT_247755"/>
<name>K5WPU6_PHACS</name>